<protein>
    <submittedName>
        <fullName evidence="2">Uncharacterized protein</fullName>
    </submittedName>
</protein>
<name>A0AAE1SVW1_9SOLA</name>
<sequence>MQFADVEYKVKISQASSNNLVKAVVSKVAFQFEHDNYKQILKGSKPANVPIYVWSSKVNYCVREKISHYFNIPFDPMEEYRLISNMVIMGHDPGGAAAPLRRSLSASAKCISVAPPWSRSTAEEGGTVLGKLLDLLRSGGLGGMNFNCVMPEVQCLPLAFHESSLINLIPFTDISKSTLSIQDALHKVRQPLMHHFVSSQSRHPTDSRNNDGVPVSSSGKITEPLLKNFSKTNLVSLANKINLSPTKCPNLCVKLFSLGENLFEEEIKPKKLFSEEKAHTPPNLGNV</sequence>
<reference evidence="2" key="1">
    <citation type="submission" date="2023-12" db="EMBL/GenBank/DDBJ databases">
        <title>Genome assembly of Anisodus tanguticus.</title>
        <authorList>
            <person name="Wang Y.-J."/>
        </authorList>
    </citation>
    <scope>NUCLEOTIDE SEQUENCE</scope>
    <source>
        <strain evidence="2">KB-2021</strain>
        <tissue evidence="2">Leaf</tissue>
    </source>
</reference>
<accession>A0AAE1SVW1</accession>
<proteinExistence type="predicted"/>
<dbReference type="Proteomes" id="UP001291623">
    <property type="component" value="Unassembled WGS sequence"/>
</dbReference>
<dbReference type="AlphaFoldDB" id="A0AAE1SVW1"/>
<evidence type="ECO:0000313" key="2">
    <source>
        <dbReference type="EMBL" id="KAK4377145.1"/>
    </source>
</evidence>
<comment type="caution">
    <text evidence="2">The sequence shown here is derived from an EMBL/GenBank/DDBJ whole genome shotgun (WGS) entry which is preliminary data.</text>
</comment>
<evidence type="ECO:0000313" key="3">
    <source>
        <dbReference type="Proteomes" id="UP001291623"/>
    </source>
</evidence>
<evidence type="ECO:0000256" key="1">
    <source>
        <dbReference type="SAM" id="MobiDB-lite"/>
    </source>
</evidence>
<organism evidence="2 3">
    <name type="scientific">Anisodus tanguticus</name>
    <dbReference type="NCBI Taxonomy" id="243964"/>
    <lineage>
        <taxon>Eukaryota</taxon>
        <taxon>Viridiplantae</taxon>
        <taxon>Streptophyta</taxon>
        <taxon>Embryophyta</taxon>
        <taxon>Tracheophyta</taxon>
        <taxon>Spermatophyta</taxon>
        <taxon>Magnoliopsida</taxon>
        <taxon>eudicotyledons</taxon>
        <taxon>Gunneridae</taxon>
        <taxon>Pentapetalae</taxon>
        <taxon>asterids</taxon>
        <taxon>lamiids</taxon>
        <taxon>Solanales</taxon>
        <taxon>Solanaceae</taxon>
        <taxon>Solanoideae</taxon>
        <taxon>Hyoscyameae</taxon>
        <taxon>Anisodus</taxon>
    </lineage>
</organism>
<keyword evidence="3" id="KW-1185">Reference proteome</keyword>
<dbReference type="EMBL" id="JAVYJV010000002">
    <property type="protein sequence ID" value="KAK4377145.1"/>
    <property type="molecule type" value="Genomic_DNA"/>
</dbReference>
<feature type="region of interest" description="Disordered" evidence="1">
    <location>
        <begin position="198"/>
        <end position="217"/>
    </location>
</feature>
<gene>
    <name evidence="2" type="ORF">RND71_003441</name>
</gene>